<evidence type="ECO:0000256" key="1">
    <source>
        <dbReference type="ARBA" id="ARBA00007787"/>
    </source>
</evidence>
<dbReference type="PROSITE" id="PS00195">
    <property type="entry name" value="GLUTAREDOXIN_1"/>
    <property type="match status" value="1"/>
</dbReference>
<sequence>MSHPPILMYCKPTCPYCVAARKLLQRKGVTWTEVSLIEEPERREEMIARSGRHTVPQIFIGDTHVGGFDDLDALDQEGALNRLLNV</sequence>
<dbReference type="Pfam" id="PF00462">
    <property type="entry name" value="Glutaredoxin"/>
    <property type="match status" value="1"/>
</dbReference>
<keyword evidence="6" id="KW-0963">Cytoplasm</keyword>
<evidence type="ECO:0000256" key="5">
    <source>
        <dbReference type="ARBA" id="ARBA00023284"/>
    </source>
</evidence>
<dbReference type="PANTHER" id="PTHR45694">
    <property type="entry name" value="GLUTAREDOXIN 2"/>
    <property type="match status" value="1"/>
</dbReference>
<dbReference type="NCBIfam" id="TIGR02181">
    <property type="entry name" value="GRX_bact"/>
    <property type="match status" value="1"/>
</dbReference>
<evidence type="ECO:0000256" key="2">
    <source>
        <dbReference type="ARBA" id="ARBA00022448"/>
    </source>
</evidence>
<dbReference type="EMBL" id="CP012154">
    <property type="protein sequence ID" value="AKS42393.1"/>
    <property type="molecule type" value="Genomic_DNA"/>
</dbReference>
<evidence type="ECO:0000256" key="3">
    <source>
        <dbReference type="ARBA" id="ARBA00022982"/>
    </source>
</evidence>
<dbReference type="CDD" id="cd03418">
    <property type="entry name" value="GRX_GRXb_1_3_like"/>
    <property type="match status" value="1"/>
</dbReference>
<dbReference type="STRING" id="1579979.WM2015_2028"/>
<gene>
    <name evidence="7" type="ORF">WM2015_2028</name>
</gene>
<dbReference type="PROSITE" id="PS51354">
    <property type="entry name" value="GLUTAREDOXIN_2"/>
    <property type="match status" value="1"/>
</dbReference>
<keyword evidence="8" id="KW-1185">Reference proteome</keyword>
<evidence type="ECO:0000256" key="6">
    <source>
        <dbReference type="RuleBase" id="RU364065"/>
    </source>
</evidence>
<protein>
    <recommendedName>
        <fullName evidence="6">Glutaredoxin</fullName>
    </recommendedName>
</protein>
<dbReference type="RefSeq" id="WP_049725961.1">
    <property type="nucleotide sequence ID" value="NZ_CP012154.1"/>
</dbReference>
<keyword evidence="5 6" id="KW-0676">Redox-active center</keyword>
<keyword evidence="4" id="KW-1015">Disulfide bond</keyword>
<evidence type="ECO:0000256" key="4">
    <source>
        <dbReference type="ARBA" id="ARBA00023157"/>
    </source>
</evidence>
<dbReference type="PATRIC" id="fig|1579979.3.peg.2073"/>
<dbReference type="InterPro" id="IPR014025">
    <property type="entry name" value="Glutaredoxin_subgr"/>
</dbReference>
<dbReference type="InterPro" id="IPR011900">
    <property type="entry name" value="GRX_bact"/>
</dbReference>
<dbReference type="Gene3D" id="3.40.30.10">
    <property type="entry name" value="Glutaredoxin"/>
    <property type="match status" value="1"/>
</dbReference>
<name>A0A0K0XXI1_9GAMM</name>
<dbReference type="Proteomes" id="UP000066624">
    <property type="component" value="Chromosome"/>
</dbReference>
<accession>A0A0K0XXI1</accession>
<evidence type="ECO:0000313" key="7">
    <source>
        <dbReference type="EMBL" id="AKS42393.1"/>
    </source>
</evidence>
<proteinExistence type="inferred from homology"/>
<comment type="function">
    <text evidence="6">Has a glutathione-disulfide oxidoreductase activity in the presence of NADPH and glutathione reductase. Reduces low molecular weight disulfides and proteins.</text>
</comment>
<dbReference type="GO" id="GO:0045454">
    <property type="term" value="P:cell redox homeostasis"/>
    <property type="evidence" value="ECO:0007669"/>
    <property type="project" value="InterPro"/>
</dbReference>
<dbReference type="SUPFAM" id="SSF52833">
    <property type="entry name" value="Thioredoxin-like"/>
    <property type="match status" value="1"/>
</dbReference>
<dbReference type="GO" id="GO:0034599">
    <property type="term" value="P:cellular response to oxidative stress"/>
    <property type="evidence" value="ECO:0007669"/>
    <property type="project" value="TreeGrafter"/>
</dbReference>
<keyword evidence="3 6" id="KW-0249">Electron transport</keyword>
<comment type="similarity">
    <text evidence="1 6">Belongs to the glutaredoxin family.</text>
</comment>
<dbReference type="InterPro" id="IPR011767">
    <property type="entry name" value="GLR_AS"/>
</dbReference>
<dbReference type="InterPro" id="IPR002109">
    <property type="entry name" value="Glutaredoxin"/>
</dbReference>
<dbReference type="AlphaFoldDB" id="A0A0K0XXI1"/>
<reference evidence="7 8" key="1">
    <citation type="submission" date="2015-07" db="EMBL/GenBank/DDBJ databases">
        <authorList>
            <person name="Noorani M."/>
        </authorList>
    </citation>
    <scope>NUCLEOTIDE SEQUENCE [LARGE SCALE GENOMIC DNA]</scope>
    <source>
        <strain evidence="7 8">KCTC 42284</strain>
    </source>
</reference>
<dbReference type="OrthoDB" id="9814618at2"/>
<organism evidence="7 8">
    <name type="scientific">Wenzhouxiangella marina</name>
    <dbReference type="NCBI Taxonomy" id="1579979"/>
    <lineage>
        <taxon>Bacteria</taxon>
        <taxon>Pseudomonadati</taxon>
        <taxon>Pseudomonadota</taxon>
        <taxon>Gammaproteobacteria</taxon>
        <taxon>Chromatiales</taxon>
        <taxon>Wenzhouxiangellaceae</taxon>
        <taxon>Wenzhouxiangella</taxon>
    </lineage>
</organism>
<dbReference type="GO" id="GO:0005737">
    <property type="term" value="C:cytoplasm"/>
    <property type="evidence" value="ECO:0007669"/>
    <property type="project" value="TreeGrafter"/>
</dbReference>
<evidence type="ECO:0000313" key="8">
    <source>
        <dbReference type="Proteomes" id="UP000066624"/>
    </source>
</evidence>
<dbReference type="InterPro" id="IPR036249">
    <property type="entry name" value="Thioredoxin-like_sf"/>
</dbReference>
<dbReference type="GO" id="GO:0015038">
    <property type="term" value="F:glutathione disulfide oxidoreductase activity"/>
    <property type="evidence" value="ECO:0007669"/>
    <property type="project" value="UniProtKB-UniRule"/>
</dbReference>
<keyword evidence="2 6" id="KW-0813">Transport</keyword>
<dbReference type="PANTHER" id="PTHR45694:SF18">
    <property type="entry name" value="GLUTAREDOXIN-1-RELATED"/>
    <property type="match status" value="1"/>
</dbReference>
<dbReference type="KEGG" id="wma:WM2015_2028"/>
<dbReference type="PRINTS" id="PR00160">
    <property type="entry name" value="GLUTAREDOXIN"/>
</dbReference>